<feature type="non-terminal residue" evidence="1">
    <location>
        <position position="170"/>
    </location>
</feature>
<sequence length="170" mass="18634">MTDSPVLELQPQIEAALPTVQHSIADRLKLLPNVDAEVDGQGHLQVNHQKRIDPVSFGVINEKSQKSAPTNQSKEQMIREEARVGQAHVSAVARLLRDHLENPSHYIISTESGLEVKNNNILWRALGQMDYHSATEHAGGDRDRATRKGLPLPVVGAVAAATLKYVKSTV</sequence>
<protein>
    <submittedName>
        <fullName evidence="1">Uncharacterized protein</fullName>
    </submittedName>
</protein>
<gene>
    <name evidence="1" type="ORF">COW98_03955</name>
</gene>
<proteinExistence type="predicted"/>
<dbReference type="EMBL" id="PCTB01000080">
    <property type="protein sequence ID" value="PIP62456.1"/>
    <property type="molecule type" value="Genomic_DNA"/>
</dbReference>
<evidence type="ECO:0000313" key="1">
    <source>
        <dbReference type="EMBL" id="PIP62456.1"/>
    </source>
</evidence>
<name>A0A2H0BXN0_9BACT</name>
<accession>A0A2H0BXN0</accession>
<reference evidence="1 2" key="1">
    <citation type="submission" date="2017-09" db="EMBL/GenBank/DDBJ databases">
        <title>Depth-based differentiation of microbial function through sediment-hosted aquifers and enrichment of novel symbionts in the deep terrestrial subsurface.</title>
        <authorList>
            <person name="Probst A.J."/>
            <person name="Ladd B."/>
            <person name="Jarett J.K."/>
            <person name="Geller-Mcgrath D.E."/>
            <person name="Sieber C.M."/>
            <person name="Emerson J.B."/>
            <person name="Anantharaman K."/>
            <person name="Thomas B.C."/>
            <person name="Malmstrom R."/>
            <person name="Stieglmeier M."/>
            <person name="Klingl A."/>
            <person name="Woyke T."/>
            <person name="Ryan C.M."/>
            <person name="Banfield J.F."/>
        </authorList>
    </citation>
    <scope>NUCLEOTIDE SEQUENCE [LARGE SCALE GENOMIC DNA]</scope>
    <source>
        <strain evidence="1">CG22_combo_CG10-13_8_21_14_all_35_9</strain>
    </source>
</reference>
<organism evidence="1 2">
    <name type="scientific">Candidatus Roizmanbacteria bacterium CG22_combo_CG10-13_8_21_14_all_35_9</name>
    <dbReference type="NCBI Taxonomy" id="1974861"/>
    <lineage>
        <taxon>Bacteria</taxon>
        <taxon>Candidatus Roizmaniibacteriota</taxon>
    </lineage>
</organism>
<evidence type="ECO:0000313" key="2">
    <source>
        <dbReference type="Proteomes" id="UP000231021"/>
    </source>
</evidence>
<dbReference type="AlphaFoldDB" id="A0A2H0BXN0"/>
<dbReference type="Proteomes" id="UP000231021">
    <property type="component" value="Unassembled WGS sequence"/>
</dbReference>
<comment type="caution">
    <text evidence="1">The sequence shown here is derived from an EMBL/GenBank/DDBJ whole genome shotgun (WGS) entry which is preliminary data.</text>
</comment>